<evidence type="ECO:0000259" key="8">
    <source>
        <dbReference type="PROSITE" id="PS50928"/>
    </source>
</evidence>
<dbReference type="SUPFAM" id="SSF161098">
    <property type="entry name" value="MetI-like"/>
    <property type="match status" value="1"/>
</dbReference>
<feature type="transmembrane region" description="Helical" evidence="7">
    <location>
        <begin position="138"/>
        <end position="160"/>
    </location>
</feature>
<comment type="similarity">
    <text evidence="7">Belongs to the binding-protein-dependent transport system permease family.</text>
</comment>
<keyword evidence="10" id="KW-1185">Reference proteome</keyword>
<dbReference type="OrthoDB" id="9778910at2"/>
<feature type="transmembrane region" description="Helical" evidence="7">
    <location>
        <begin position="232"/>
        <end position="256"/>
    </location>
</feature>
<dbReference type="InterPro" id="IPR000515">
    <property type="entry name" value="MetI-like"/>
</dbReference>
<proteinExistence type="inferred from homology"/>
<feature type="transmembrane region" description="Helical" evidence="7">
    <location>
        <begin position="106"/>
        <end position="126"/>
    </location>
</feature>
<dbReference type="Gene3D" id="1.10.3720.10">
    <property type="entry name" value="MetI-like"/>
    <property type="match status" value="1"/>
</dbReference>
<keyword evidence="5 7" id="KW-1133">Transmembrane helix</keyword>
<dbReference type="InterPro" id="IPR045621">
    <property type="entry name" value="BPD_transp_1_N"/>
</dbReference>
<feature type="domain" description="ABC transmembrane type-1" evidence="8">
    <location>
        <begin position="98"/>
        <end position="299"/>
    </location>
</feature>
<organism evidence="9 10">
    <name type="scientific">Nocardia alba</name>
    <dbReference type="NCBI Taxonomy" id="225051"/>
    <lineage>
        <taxon>Bacteria</taxon>
        <taxon>Bacillati</taxon>
        <taxon>Actinomycetota</taxon>
        <taxon>Actinomycetes</taxon>
        <taxon>Mycobacteriales</taxon>
        <taxon>Nocardiaceae</taxon>
        <taxon>Nocardia</taxon>
    </lineage>
</organism>
<protein>
    <submittedName>
        <fullName evidence="9">Peptide/nickel transport system permease protein</fullName>
    </submittedName>
</protein>
<dbReference type="EMBL" id="SMFR01000003">
    <property type="protein sequence ID" value="TCJ95596.1"/>
    <property type="molecule type" value="Genomic_DNA"/>
</dbReference>
<feature type="transmembrane region" description="Helical" evidence="7">
    <location>
        <begin position="12"/>
        <end position="30"/>
    </location>
</feature>
<keyword evidence="6 7" id="KW-0472">Membrane</keyword>
<dbReference type="STRING" id="1210063.GCA_001612665_04019"/>
<evidence type="ECO:0000256" key="3">
    <source>
        <dbReference type="ARBA" id="ARBA00022475"/>
    </source>
</evidence>
<feature type="transmembrane region" description="Helical" evidence="7">
    <location>
        <begin position="172"/>
        <end position="196"/>
    </location>
</feature>
<dbReference type="CDD" id="cd06261">
    <property type="entry name" value="TM_PBP2"/>
    <property type="match status" value="1"/>
</dbReference>
<dbReference type="Proteomes" id="UP000294856">
    <property type="component" value="Unassembled WGS sequence"/>
</dbReference>
<dbReference type="Pfam" id="PF19300">
    <property type="entry name" value="BPD_transp_1_N"/>
    <property type="match status" value="1"/>
</dbReference>
<dbReference type="GO" id="GO:0005886">
    <property type="term" value="C:plasma membrane"/>
    <property type="evidence" value="ECO:0007669"/>
    <property type="project" value="UniProtKB-SubCell"/>
</dbReference>
<accession>A0A4R1FKV6</accession>
<keyword evidence="2 7" id="KW-0813">Transport</keyword>
<dbReference type="Pfam" id="PF00528">
    <property type="entry name" value="BPD_transp_1"/>
    <property type="match status" value="1"/>
</dbReference>
<dbReference type="PROSITE" id="PS50928">
    <property type="entry name" value="ABC_TM1"/>
    <property type="match status" value="1"/>
</dbReference>
<evidence type="ECO:0000256" key="7">
    <source>
        <dbReference type="RuleBase" id="RU363032"/>
    </source>
</evidence>
<evidence type="ECO:0000256" key="2">
    <source>
        <dbReference type="ARBA" id="ARBA00022448"/>
    </source>
</evidence>
<comment type="subcellular location">
    <subcellularLocation>
        <location evidence="1 7">Cell membrane</location>
        <topology evidence="1 7">Multi-pass membrane protein</topology>
    </subcellularLocation>
</comment>
<evidence type="ECO:0000256" key="1">
    <source>
        <dbReference type="ARBA" id="ARBA00004651"/>
    </source>
</evidence>
<dbReference type="PANTHER" id="PTHR43163">
    <property type="entry name" value="DIPEPTIDE TRANSPORT SYSTEM PERMEASE PROTEIN DPPB-RELATED"/>
    <property type="match status" value="1"/>
</dbReference>
<comment type="caution">
    <text evidence="9">The sequence shown here is derived from an EMBL/GenBank/DDBJ whole genome shotgun (WGS) entry which is preliminary data.</text>
</comment>
<gene>
    <name evidence="9" type="ORF">DFR71_4511</name>
</gene>
<evidence type="ECO:0000313" key="10">
    <source>
        <dbReference type="Proteomes" id="UP000294856"/>
    </source>
</evidence>
<reference evidence="9 10" key="1">
    <citation type="submission" date="2019-03" db="EMBL/GenBank/DDBJ databases">
        <title>Genomic Encyclopedia of Type Strains, Phase IV (KMG-IV): sequencing the most valuable type-strain genomes for metagenomic binning, comparative biology and taxonomic classification.</title>
        <authorList>
            <person name="Goeker M."/>
        </authorList>
    </citation>
    <scope>NUCLEOTIDE SEQUENCE [LARGE SCALE GENOMIC DNA]</scope>
    <source>
        <strain evidence="9 10">DSM 44684</strain>
    </source>
</reference>
<sequence>MRIYILRRLVQAVLVLWAAYTLSFILLSALPGDSVNNRIQNPEAQITPEAGRLMLEFYGLDRPVWEQYLHALWALLHGDLGFSLTSGRPVTHAVAEALPSTLTLTGLGLVFGLVFAAVVAVAANYAPWAWLRNAFDSAPALFASVPTFVVGVLVLQYLSFRWHLIPSVDNGTVLALIAPAATLGLIVAAPMAQVFATSVRTTRQRPFVHVVAARGASEGYIFRKDVLRNSSLPVLTLLGLAFGELIAGAVVTESVYARQGIGQLTVGAVDTQDLPVVQGVVLLSTVAYVLVNLAVDLAYPFIDPRVLVDGRTHRVTRSRSTRRKQVTVSVPVVAAVPRRLPAEVAMP</sequence>
<evidence type="ECO:0000313" key="9">
    <source>
        <dbReference type="EMBL" id="TCJ95596.1"/>
    </source>
</evidence>
<feature type="transmembrane region" description="Helical" evidence="7">
    <location>
        <begin position="276"/>
        <end position="295"/>
    </location>
</feature>
<keyword evidence="4 7" id="KW-0812">Transmembrane</keyword>
<dbReference type="PANTHER" id="PTHR43163:SF6">
    <property type="entry name" value="DIPEPTIDE TRANSPORT SYSTEM PERMEASE PROTEIN DPPB-RELATED"/>
    <property type="match status" value="1"/>
</dbReference>
<evidence type="ECO:0000256" key="5">
    <source>
        <dbReference type="ARBA" id="ARBA00022989"/>
    </source>
</evidence>
<dbReference type="GO" id="GO:0055085">
    <property type="term" value="P:transmembrane transport"/>
    <property type="evidence" value="ECO:0007669"/>
    <property type="project" value="InterPro"/>
</dbReference>
<dbReference type="RefSeq" id="WP_067453225.1">
    <property type="nucleotide sequence ID" value="NZ_SMFR01000003.1"/>
</dbReference>
<dbReference type="AlphaFoldDB" id="A0A4R1FKV6"/>
<name>A0A4R1FKV6_9NOCA</name>
<evidence type="ECO:0000256" key="4">
    <source>
        <dbReference type="ARBA" id="ARBA00022692"/>
    </source>
</evidence>
<keyword evidence="3" id="KW-1003">Cell membrane</keyword>
<evidence type="ECO:0000256" key="6">
    <source>
        <dbReference type="ARBA" id="ARBA00023136"/>
    </source>
</evidence>
<dbReference type="InterPro" id="IPR035906">
    <property type="entry name" value="MetI-like_sf"/>
</dbReference>